<proteinExistence type="predicted"/>
<name>A0A2A9FD69_9PSEU</name>
<dbReference type="Proteomes" id="UP000243542">
    <property type="component" value="Unassembled WGS sequence"/>
</dbReference>
<evidence type="ECO:0000313" key="3">
    <source>
        <dbReference type="Proteomes" id="UP000243542"/>
    </source>
</evidence>
<keyword evidence="1" id="KW-0732">Signal</keyword>
<dbReference type="EMBL" id="PDJK01000002">
    <property type="protein sequence ID" value="PFG48345.1"/>
    <property type="molecule type" value="Genomic_DNA"/>
</dbReference>
<feature type="signal peptide" evidence="1">
    <location>
        <begin position="1"/>
        <end position="28"/>
    </location>
</feature>
<evidence type="ECO:0000256" key="1">
    <source>
        <dbReference type="SAM" id="SignalP"/>
    </source>
</evidence>
<dbReference type="PROSITE" id="PS51257">
    <property type="entry name" value="PROKAR_LIPOPROTEIN"/>
    <property type="match status" value="1"/>
</dbReference>
<reference evidence="2 3" key="1">
    <citation type="submission" date="2017-10" db="EMBL/GenBank/DDBJ databases">
        <title>Sequencing the genomes of 1000 actinobacteria strains.</title>
        <authorList>
            <person name="Klenk H.-P."/>
        </authorList>
    </citation>
    <scope>NUCLEOTIDE SEQUENCE [LARGE SCALE GENOMIC DNA]</scope>
    <source>
        <strain evidence="2 3">DSM 46092</strain>
    </source>
</reference>
<organism evidence="2 3">
    <name type="scientific">Amycolatopsis sulphurea</name>
    <dbReference type="NCBI Taxonomy" id="76022"/>
    <lineage>
        <taxon>Bacteria</taxon>
        <taxon>Bacillati</taxon>
        <taxon>Actinomycetota</taxon>
        <taxon>Actinomycetes</taxon>
        <taxon>Pseudonocardiales</taxon>
        <taxon>Pseudonocardiaceae</taxon>
        <taxon>Amycolatopsis</taxon>
    </lineage>
</organism>
<protein>
    <recommendedName>
        <fullName evidence="4">Lipoprotein</fullName>
    </recommendedName>
</protein>
<dbReference type="AlphaFoldDB" id="A0A2A9FD69"/>
<sequence length="220" mass="23777">MPSVRNRWTTTAALAAAALALLSGCAVAPAPAPGKPAPRLPADSVAYDELPVITTRPKLFPGDCSQFDRDPQLTQRLQGRSPRFNSFVKACVLLRSAGTQVEIGSTDPDRRLPQPWIGYWKAYSYGLYHFRRILVLDRYYAVSQLDQNGCLVAVNIGAAQVVTVRVGAQPPVTGGYENMPRPGDSVEQDRRMANAFCPDAVRAAETYLNEVDPGGGSLAS</sequence>
<keyword evidence="3" id="KW-1185">Reference proteome</keyword>
<feature type="chain" id="PRO_5038770624" description="Lipoprotein" evidence="1">
    <location>
        <begin position="29"/>
        <end position="220"/>
    </location>
</feature>
<evidence type="ECO:0000313" key="2">
    <source>
        <dbReference type="EMBL" id="PFG48345.1"/>
    </source>
</evidence>
<accession>A0A2A9FD69</accession>
<evidence type="ECO:0008006" key="4">
    <source>
        <dbReference type="Google" id="ProtNLM"/>
    </source>
</evidence>
<gene>
    <name evidence="2" type="ORF">ATK36_3430</name>
</gene>
<comment type="caution">
    <text evidence="2">The sequence shown here is derived from an EMBL/GenBank/DDBJ whole genome shotgun (WGS) entry which is preliminary data.</text>
</comment>